<protein>
    <submittedName>
        <fullName evidence="1">Uncharacterized protein</fullName>
    </submittedName>
</protein>
<comment type="caution">
    <text evidence="1">The sequence shown here is derived from an EMBL/GenBank/DDBJ whole genome shotgun (WGS) entry which is preliminary data.</text>
</comment>
<gene>
    <name evidence="1" type="ORF">EYF80_003461</name>
</gene>
<organism evidence="1 2">
    <name type="scientific">Liparis tanakae</name>
    <name type="common">Tanaka's snailfish</name>
    <dbReference type="NCBI Taxonomy" id="230148"/>
    <lineage>
        <taxon>Eukaryota</taxon>
        <taxon>Metazoa</taxon>
        <taxon>Chordata</taxon>
        <taxon>Craniata</taxon>
        <taxon>Vertebrata</taxon>
        <taxon>Euteleostomi</taxon>
        <taxon>Actinopterygii</taxon>
        <taxon>Neopterygii</taxon>
        <taxon>Teleostei</taxon>
        <taxon>Neoteleostei</taxon>
        <taxon>Acanthomorphata</taxon>
        <taxon>Eupercaria</taxon>
        <taxon>Perciformes</taxon>
        <taxon>Cottioidei</taxon>
        <taxon>Cottales</taxon>
        <taxon>Liparidae</taxon>
        <taxon>Liparis</taxon>
    </lineage>
</organism>
<keyword evidence="2" id="KW-1185">Reference proteome</keyword>
<reference evidence="1 2" key="1">
    <citation type="submission" date="2019-03" db="EMBL/GenBank/DDBJ databases">
        <title>First draft genome of Liparis tanakae, snailfish: a comprehensive survey of snailfish specific genes.</title>
        <authorList>
            <person name="Kim W."/>
            <person name="Song I."/>
            <person name="Jeong J.-H."/>
            <person name="Kim D."/>
            <person name="Kim S."/>
            <person name="Ryu S."/>
            <person name="Song J.Y."/>
            <person name="Lee S.K."/>
        </authorList>
    </citation>
    <scope>NUCLEOTIDE SEQUENCE [LARGE SCALE GENOMIC DNA]</scope>
    <source>
        <tissue evidence="1">Muscle</tissue>
    </source>
</reference>
<sequence length="65" mass="6978">MWSRTLGAEVGCSGNCRVLPRGTGDGLPIASSLTLVYSTRVHAISATQIWHMVCLVFRDGSVETI</sequence>
<dbReference type="Proteomes" id="UP000314294">
    <property type="component" value="Unassembled WGS sequence"/>
</dbReference>
<name>A0A4Z2J842_9TELE</name>
<proteinExistence type="predicted"/>
<dbReference type="AlphaFoldDB" id="A0A4Z2J842"/>
<evidence type="ECO:0000313" key="1">
    <source>
        <dbReference type="EMBL" id="TNN86376.1"/>
    </source>
</evidence>
<evidence type="ECO:0000313" key="2">
    <source>
        <dbReference type="Proteomes" id="UP000314294"/>
    </source>
</evidence>
<accession>A0A4Z2J842</accession>
<dbReference type="EMBL" id="SRLO01000016">
    <property type="protein sequence ID" value="TNN86376.1"/>
    <property type="molecule type" value="Genomic_DNA"/>
</dbReference>